<dbReference type="SUPFAM" id="SSF141571">
    <property type="entry name" value="Pentapeptide repeat-like"/>
    <property type="match status" value="1"/>
</dbReference>
<comment type="caution">
    <text evidence="1">The sequence shown here is derived from an EMBL/GenBank/DDBJ whole genome shotgun (WGS) entry which is preliminary data.</text>
</comment>
<dbReference type="Gene3D" id="2.160.20.80">
    <property type="entry name" value="E3 ubiquitin-protein ligase SopA"/>
    <property type="match status" value="1"/>
</dbReference>
<evidence type="ECO:0000313" key="1">
    <source>
        <dbReference type="EMBL" id="PRX19513.1"/>
    </source>
</evidence>
<sequence length="293" mass="33072">MRYGVTSVSQTLQFEPALMGVRRYWLVRGEQTGGRFTIPDDNLDISLVGARLSGVDFSRIRFGGFLAHDSVFEGCDFSRTSFSKVQFGATGYDGTRWDEQRWPETVYRDCAFARTKIPARAFFGNARFERCVLDHAGQLGWRFSGQPAQFVDCTFRGRIKNCIFDGTVTGHSTALGRDRNAFTGNDFTGAELVDNVFRHIDLRAQIFPGPPGHALLDRFDERVEAVLAAYPDPPADHIWSGVVWWLRYRAEKAVEFNDGYAQVSPDSLGPWIPHDVGERLFHLLVAHGQVSRR</sequence>
<dbReference type="AlphaFoldDB" id="A0A2T0K9D8"/>
<proteinExistence type="predicted"/>
<evidence type="ECO:0000313" key="2">
    <source>
        <dbReference type="Proteomes" id="UP000239415"/>
    </source>
</evidence>
<keyword evidence="2" id="KW-1185">Reference proteome</keyword>
<gene>
    <name evidence="1" type="ORF">CLV67_110265</name>
</gene>
<protein>
    <submittedName>
        <fullName evidence="1">Uncharacterized protein YjbI with pentapeptide repeats</fullName>
    </submittedName>
</protein>
<organism evidence="1 2">
    <name type="scientific">Actinoplanes italicus</name>
    <dbReference type="NCBI Taxonomy" id="113567"/>
    <lineage>
        <taxon>Bacteria</taxon>
        <taxon>Bacillati</taxon>
        <taxon>Actinomycetota</taxon>
        <taxon>Actinomycetes</taxon>
        <taxon>Micromonosporales</taxon>
        <taxon>Micromonosporaceae</taxon>
        <taxon>Actinoplanes</taxon>
    </lineage>
</organism>
<reference evidence="1 2" key="1">
    <citation type="submission" date="2018-03" db="EMBL/GenBank/DDBJ databases">
        <title>Genomic Encyclopedia of Archaeal and Bacterial Type Strains, Phase II (KMG-II): from individual species to whole genera.</title>
        <authorList>
            <person name="Goeker M."/>
        </authorList>
    </citation>
    <scope>NUCLEOTIDE SEQUENCE [LARGE SCALE GENOMIC DNA]</scope>
    <source>
        <strain evidence="1 2">DSM 43146</strain>
    </source>
</reference>
<name>A0A2T0K9D8_9ACTN</name>
<accession>A0A2T0K9D8</accession>
<dbReference type="EMBL" id="PVMZ01000010">
    <property type="protein sequence ID" value="PRX19513.1"/>
    <property type="molecule type" value="Genomic_DNA"/>
</dbReference>
<dbReference type="Proteomes" id="UP000239415">
    <property type="component" value="Unassembled WGS sequence"/>
</dbReference>